<reference evidence="1" key="2">
    <citation type="journal article" date="2015" name="Data Brief">
        <title>Shoot transcriptome of the giant reed, Arundo donax.</title>
        <authorList>
            <person name="Barrero R.A."/>
            <person name="Guerrero F.D."/>
            <person name="Moolhuijzen P."/>
            <person name="Goolsby J.A."/>
            <person name="Tidwell J."/>
            <person name="Bellgard S.E."/>
            <person name="Bellgard M.I."/>
        </authorList>
    </citation>
    <scope>NUCLEOTIDE SEQUENCE</scope>
    <source>
        <tissue evidence="1">Shoot tissue taken approximately 20 cm above the soil surface</tissue>
    </source>
</reference>
<dbReference type="EMBL" id="GBRH01267614">
    <property type="protein sequence ID" value="JAD30281.1"/>
    <property type="molecule type" value="Transcribed_RNA"/>
</dbReference>
<sequence length="44" mass="5271">MLANHRVMRCCFKNTLYLQVKLLHFRIRVLTSNLKFAVLCTNNF</sequence>
<organism evidence="1">
    <name type="scientific">Arundo donax</name>
    <name type="common">Giant reed</name>
    <name type="synonym">Donax arundinaceus</name>
    <dbReference type="NCBI Taxonomy" id="35708"/>
    <lineage>
        <taxon>Eukaryota</taxon>
        <taxon>Viridiplantae</taxon>
        <taxon>Streptophyta</taxon>
        <taxon>Embryophyta</taxon>
        <taxon>Tracheophyta</taxon>
        <taxon>Spermatophyta</taxon>
        <taxon>Magnoliopsida</taxon>
        <taxon>Liliopsida</taxon>
        <taxon>Poales</taxon>
        <taxon>Poaceae</taxon>
        <taxon>PACMAD clade</taxon>
        <taxon>Arundinoideae</taxon>
        <taxon>Arundineae</taxon>
        <taxon>Arundo</taxon>
    </lineage>
</organism>
<accession>A0A0A8YUJ8</accession>
<proteinExistence type="predicted"/>
<name>A0A0A8YUJ8_ARUDO</name>
<reference evidence="1" key="1">
    <citation type="submission" date="2014-09" db="EMBL/GenBank/DDBJ databases">
        <authorList>
            <person name="Magalhaes I.L.F."/>
            <person name="Oliveira U."/>
            <person name="Santos F.R."/>
            <person name="Vidigal T.H.D.A."/>
            <person name="Brescovit A.D."/>
            <person name="Santos A.J."/>
        </authorList>
    </citation>
    <scope>NUCLEOTIDE SEQUENCE</scope>
    <source>
        <tissue evidence="1">Shoot tissue taken approximately 20 cm above the soil surface</tissue>
    </source>
</reference>
<protein>
    <submittedName>
        <fullName evidence="1">Uncharacterized protein</fullName>
    </submittedName>
</protein>
<evidence type="ECO:0000313" key="1">
    <source>
        <dbReference type="EMBL" id="JAD30281.1"/>
    </source>
</evidence>
<dbReference type="AlphaFoldDB" id="A0A0A8YUJ8"/>